<reference evidence="1" key="1">
    <citation type="submission" date="2018-02" db="EMBL/GenBank/DDBJ databases">
        <title>Rhizophora mucronata_Transcriptome.</title>
        <authorList>
            <person name="Meera S.P."/>
            <person name="Sreeshan A."/>
            <person name="Augustine A."/>
        </authorList>
    </citation>
    <scope>NUCLEOTIDE SEQUENCE</scope>
    <source>
        <tissue evidence="1">Leaf</tissue>
    </source>
</reference>
<organism evidence="1">
    <name type="scientific">Rhizophora mucronata</name>
    <name type="common">Asiatic mangrove</name>
    <dbReference type="NCBI Taxonomy" id="61149"/>
    <lineage>
        <taxon>Eukaryota</taxon>
        <taxon>Viridiplantae</taxon>
        <taxon>Streptophyta</taxon>
        <taxon>Embryophyta</taxon>
        <taxon>Tracheophyta</taxon>
        <taxon>Spermatophyta</taxon>
        <taxon>Magnoliopsida</taxon>
        <taxon>eudicotyledons</taxon>
        <taxon>Gunneridae</taxon>
        <taxon>Pentapetalae</taxon>
        <taxon>rosids</taxon>
        <taxon>fabids</taxon>
        <taxon>Malpighiales</taxon>
        <taxon>Rhizophoraceae</taxon>
        <taxon>Rhizophora</taxon>
    </lineage>
</organism>
<accession>A0A2P2M8T5</accession>
<dbReference type="EMBL" id="GGEC01046134">
    <property type="protein sequence ID" value="MBX26618.1"/>
    <property type="molecule type" value="Transcribed_RNA"/>
</dbReference>
<evidence type="ECO:0000313" key="1">
    <source>
        <dbReference type="EMBL" id="MBX26618.1"/>
    </source>
</evidence>
<name>A0A2P2M8T5_RHIMU</name>
<proteinExistence type="predicted"/>
<dbReference type="AlphaFoldDB" id="A0A2P2M8T5"/>
<sequence length="49" mass="5777">METSFPFDSSSDKLPLNFFLHSVFREKNISFLVLLFNTMHKNSWIHACV</sequence>
<protein>
    <submittedName>
        <fullName evidence="1">GATA transcription factor 18 isoform X3</fullName>
    </submittedName>
</protein>